<feature type="domain" description="F5/8 type C" evidence="1">
    <location>
        <begin position="470"/>
        <end position="549"/>
    </location>
</feature>
<evidence type="ECO:0000259" key="2">
    <source>
        <dbReference type="Pfam" id="PF13088"/>
    </source>
</evidence>
<proteinExistence type="predicted"/>
<dbReference type="InterPro" id="IPR011040">
    <property type="entry name" value="Sialidase"/>
</dbReference>
<sequence>MGMHSRKKSTAHKLGWQARGAAAGFGVAVLVMGGLNLAGPSLTAGTGSLPLVGSEFAAGDGESPGTSTYGVGPQWNVYNWGPGAASAVASSFSRNYVTPDGWTKKKINVSSGANADVAAAATQTDMFFSDDSGITYMKGEHNYPVSAINMIRLQDGSQLAIGFIPKAASGTRPLTIEVSRSADGKTWTTQDAPVTFPAGGKRMVSLRVHRRPMQLPDGTLMVPAYGAFVGDRYGSSIILQSTDGGNNWTLRSTISGAEAVGGVNEVGWSYVADGRLLAVVRGAPSPNMLFYSYSSDDGKTWTNLTQLLGPDGKHVQGIFPDLVLQPNGILLLATGRPDVRALISYDGTGSTWDVQRTVFANYPSDTNNGRYDGTSGNTSLENVASNRTIQFFDQCHMWGCGAYNQQFGIAATYLSVVTKGVGRLDLNTLAHNKNVTFSGDFAPADPAFPEQRPEGVFDGSSAPGAEAVLQPTTARAPSMTIKLDKAYPINRIGLMLGHGQAQSATVQLSSDGVNWGRAVVTRTNTKDRAMRYDEVKTTTAQYVRITGARGANTTVTELELYADSIDTFENDPAFEVPRGWTAAKNSWITDVPDNVGYSDFGGYQSATALRLWDKWEDQNATITRPLGAPTGTVDARMQWGTSDPRAPFTVELNTAGGDGSATPEVKFQIIQATTTAPQQIQAWDGAAWQRIGTVSKLIPGRTYVPMRITADATSATLELNGEKFTTSARAGNAGQFSSLTFTTGDPKYYGGIYYLDNVQVDSR</sequence>
<dbReference type="Gene3D" id="2.60.120.260">
    <property type="entry name" value="Galactose-binding domain-like"/>
    <property type="match status" value="1"/>
</dbReference>
<dbReference type="Proteomes" id="UP000562984">
    <property type="component" value="Unassembled WGS sequence"/>
</dbReference>
<evidence type="ECO:0000259" key="1">
    <source>
        <dbReference type="Pfam" id="PF00754"/>
    </source>
</evidence>
<dbReference type="Pfam" id="PF13088">
    <property type="entry name" value="BNR_2"/>
    <property type="match status" value="1"/>
</dbReference>
<reference evidence="3 4" key="1">
    <citation type="submission" date="2020-05" db="EMBL/GenBank/DDBJ databases">
        <title>Nakamurella sp. DB0629 isolated from air conditioner.</title>
        <authorList>
            <person name="Kim D.H."/>
            <person name="Kim D.-U."/>
        </authorList>
    </citation>
    <scope>NUCLEOTIDE SEQUENCE [LARGE SCALE GENOMIC DNA]</scope>
    <source>
        <strain evidence="3 4">DB0629</strain>
    </source>
</reference>
<name>A0A849A247_9ACTN</name>
<keyword evidence="4" id="KW-1185">Reference proteome</keyword>
<evidence type="ECO:0000313" key="4">
    <source>
        <dbReference type="Proteomes" id="UP000562984"/>
    </source>
</evidence>
<feature type="domain" description="Sialidase" evidence="2">
    <location>
        <begin position="175"/>
        <end position="353"/>
    </location>
</feature>
<dbReference type="RefSeq" id="WP_171198736.1">
    <property type="nucleotide sequence ID" value="NZ_JABEND010000002.1"/>
</dbReference>
<organism evidence="3 4">
    <name type="scientific">Nakamurella aerolata</name>
    <dbReference type="NCBI Taxonomy" id="1656892"/>
    <lineage>
        <taxon>Bacteria</taxon>
        <taxon>Bacillati</taxon>
        <taxon>Actinomycetota</taxon>
        <taxon>Actinomycetes</taxon>
        <taxon>Nakamurellales</taxon>
        <taxon>Nakamurellaceae</taxon>
        <taxon>Nakamurella</taxon>
    </lineage>
</organism>
<dbReference type="InterPro" id="IPR008979">
    <property type="entry name" value="Galactose-bd-like_sf"/>
</dbReference>
<comment type="caution">
    <text evidence="3">The sequence shown here is derived from an EMBL/GenBank/DDBJ whole genome shotgun (WGS) entry which is preliminary data.</text>
</comment>
<dbReference type="SUPFAM" id="SSF50939">
    <property type="entry name" value="Sialidases"/>
    <property type="match status" value="1"/>
</dbReference>
<gene>
    <name evidence="3" type="ORF">HKD39_05185</name>
</gene>
<dbReference type="EMBL" id="JABEND010000002">
    <property type="protein sequence ID" value="NNG35114.1"/>
    <property type="molecule type" value="Genomic_DNA"/>
</dbReference>
<dbReference type="Pfam" id="PF00754">
    <property type="entry name" value="F5_F8_type_C"/>
    <property type="match status" value="1"/>
</dbReference>
<dbReference type="InterPro" id="IPR000421">
    <property type="entry name" value="FA58C"/>
</dbReference>
<dbReference type="AlphaFoldDB" id="A0A849A247"/>
<dbReference type="Gene3D" id="2.120.10.10">
    <property type="match status" value="1"/>
</dbReference>
<dbReference type="SUPFAM" id="SSF49785">
    <property type="entry name" value="Galactose-binding domain-like"/>
    <property type="match status" value="1"/>
</dbReference>
<accession>A0A849A247</accession>
<dbReference type="InterPro" id="IPR036278">
    <property type="entry name" value="Sialidase_sf"/>
</dbReference>
<protein>
    <submittedName>
        <fullName evidence="3">Exo-alpha-sialidase</fullName>
    </submittedName>
</protein>
<evidence type="ECO:0000313" key="3">
    <source>
        <dbReference type="EMBL" id="NNG35114.1"/>
    </source>
</evidence>
<dbReference type="CDD" id="cd15482">
    <property type="entry name" value="Sialidase_non-viral"/>
    <property type="match status" value="1"/>
</dbReference>